<evidence type="ECO:0000313" key="2">
    <source>
        <dbReference type="EMBL" id="KAG0656200.1"/>
    </source>
</evidence>
<protein>
    <submittedName>
        <fullName evidence="2">Uncharacterized protein</fullName>
    </submittedName>
</protein>
<sequence length="75" mass="8334">MTENSSALWEEKSDNIPVKSFTGYTVKFGGWQREKPVQSTTVPEKTDTNDETVTTSDAVTSTETTATEQDDVKQE</sequence>
<dbReference type="Proteomes" id="UP000750334">
    <property type="component" value="Unassembled WGS sequence"/>
</dbReference>
<organism evidence="2 3">
    <name type="scientific">Maudiozyma exigua</name>
    <name type="common">Yeast</name>
    <name type="synonym">Kazachstania exigua</name>
    <dbReference type="NCBI Taxonomy" id="34358"/>
    <lineage>
        <taxon>Eukaryota</taxon>
        <taxon>Fungi</taxon>
        <taxon>Dikarya</taxon>
        <taxon>Ascomycota</taxon>
        <taxon>Saccharomycotina</taxon>
        <taxon>Saccharomycetes</taxon>
        <taxon>Saccharomycetales</taxon>
        <taxon>Saccharomycetaceae</taxon>
        <taxon>Maudiozyma</taxon>
    </lineage>
</organism>
<comment type="caution">
    <text evidence="2">The sequence shown here is derived from an EMBL/GenBank/DDBJ whole genome shotgun (WGS) entry which is preliminary data.</text>
</comment>
<keyword evidence="3" id="KW-1185">Reference proteome</keyword>
<proteinExistence type="predicted"/>
<feature type="compositionally biased region" description="Low complexity" evidence="1">
    <location>
        <begin position="51"/>
        <end position="67"/>
    </location>
</feature>
<feature type="region of interest" description="Disordered" evidence="1">
    <location>
        <begin position="34"/>
        <end position="75"/>
    </location>
</feature>
<accession>A0A9P6VWN7</accession>
<reference evidence="2 3" key="1">
    <citation type="submission" date="2020-11" db="EMBL/GenBank/DDBJ databases">
        <title>Kefir isolates.</title>
        <authorList>
            <person name="Marcisauskas S."/>
            <person name="Kim Y."/>
            <person name="Blasche S."/>
        </authorList>
    </citation>
    <scope>NUCLEOTIDE SEQUENCE [LARGE SCALE GENOMIC DNA]</scope>
    <source>
        <strain evidence="2 3">OG2</strain>
    </source>
</reference>
<evidence type="ECO:0000313" key="3">
    <source>
        <dbReference type="Proteomes" id="UP000750334"/>
    </source>
</evidence>
<gene>
    <name evidence="2" type="ORF">C6P45_002753</name>
</gene>
<evidence type="ECO:0000256" key="1">
    <source>
        <dbReference type="SAM" id="MobiDB-lite"/>
    </source>
</evidence>
<dbReference type="AlphaFoldDB" id="A0A9P6VWN7"/>
<dbReference type="EMBL" id="PUHR01000266">
    <property type="protein sequence ID" value="KAG0656200.1"/>
    <property type="molecule type" value="Genomic_DNA"/>
</dbReference>
<name>A0A9P6VWN7_MAUEX</name>